<comment type="caution">
    <text evidence="1">The sequence shown here is derived from an EMBL/GenBank/DDBJ whole genome shotgun (WGS) entry which is preliminary data.</text>
</comment>
<evidence type="ECO:0008006" key="3">
    <source>
        <dbReference type="Google" id="ProtNLM"/>
    </source>
</evidence>
<proteinExistence type="predicted"/>
<dbReference type="Proteomes" id="UP000070255">
    <property type="component" value="Unassembled WGS sequence"/>
</dbReference>
<dbReference type="EMBL" id="LNJQ01000004">
    <property type="protein sequence ID" value="KWZ37750.1"/>
    <property type="molecule type" value="Genomic_DNA"/>
</dbReference>
<dbReference type="InterPro" id="IPR038712">
    <property type="entry name" value="PixA-like_sf"/>
</dbReference>
<evidence type="ECO:0000313" key="2">
    <source>
        <dbReference type="Proteomes" id="UP000070255"/>
    </source>
</evidence>
<dbReference type="RefSeq" id="WP_060822669.1">
    <property type="nucleotide sequence ID" value="NZ_LNJQ01000004.1"/>
</dbReference>
<accession>A0ABR5T3F9</accession>
<organism evidence="1 2">
    <name type="scientific">Burkholderia savannae</name>
    <dbReference type="NCBI Taxonomy" id="1637837"/>
    <lineage>
        <taxon>Bacteria</taxon>
        <taxon>Pseudomonadati</taxon>
        <taxon>Pseudomonadota</taxon>
        <taxon>Betaproteobacteria</taxon>
        <taxon>Burkholderiales</taxon>
        <taxon>Burkholderiaceae</taxon>
        <taxon>Burkholderia</taxon>
        <taxon>pseudomallei group</taxon>
    </lineage>
</organism>
<reference evidence="1 2" key="1">
    <citation type="submission" date="2015-11" db="EMBL/GenBank/DDBJ databases">
        <authorList>
            <person name="Sahl J."/>
            <person name="Wagner D."/>
            <person name="Keim P."/>
        </authorList>
    </citation>
    <scope>NUCLEOTIDE SEQUENCE [LARGE SCALE GENOMIC DNA]</scope>
    <source>
        <strain evidence="1 2">BDU18</strain>
    </source>
</reference>
<dbReference type="Gene3D" id="2.60.40.3910">
    <property type="entry name" value="Inclusion body protein"/>
    <property type="match status" value="1"/>
</dbReference>
<protein>
    <recommendedName>
        <fullName evidence="3">Inclusion body protein</fullName>
    </recommendedName>
</protein>
<sequence>MVAVAVALRGAIAHDSKYLYVIRGGAEPALGREDGRIVAPLVPGDALHLRDGALSYLGEKRVLFYRMTPDDAGVVGPIELLTRDATIVVPNPGDPEHPETRDVIEHVWRVPIVVVGSTDCDVDFMIADRACTSLAHFTWRVRIEARGDESS</sequence>
<keyword evidence="2" id="KW-1185">Reference proteome</keyword>
<name>A0ABR5T3F9_9BURK</name>
<evidence type="ECO:0000313" key="1">
    <source>
        <dbReference type="EMBL" id="KWZ37750.1"/>
    </source>
</evidence>
<gene>
    <name evidence="1" type="ORF">WS72_22670</name>
</gene>